<dbReference type="OrthoDB" id="9803736at2"/>
<dbReference type="REBASE" id="20365">
    <property type="entry name" value="LciKMMrrP"/>
</dbReference>
<evidence type="ECO:0000313" key="4">
    <source>
        <dbReference type="EMBL" id="ACA83538.1"/>
    </source>
</evidence>
<dbReference type="GO" id="GO:0003677">
    <property type="term" value="F:DNA binding"/>
    <property type="evidence" value="ECO:0007669"/>
    <property type="project" value="InterPro"/>
</dbReference>
<dbReference type="Pfam" id="PF04471">
    <property type="entry name" value="Mrr_cat"/>
    <property type="match status" value="1"/>
</dbReference>
<dbReference type="HOGENOM" id="CLU_063822_0_0_9"/>
<protein>
    <submittedName>
        <fullName evidence="4">Mrr restriction system protein</fullName>
    </submittedName>
</protein>
<dbReference type="InterPro" id="IPR052906">
    <property type="entry name" value="Type_IV_Methyl-Rstrct_Enzyme"/>
</dbReference>
<name>B1N0D3_LEUCK</name>
<dbReference type="RefSeq" id="WP_004909465.1">
    <property type="nucleotide sequence ID" value="NC_010466.1"/>
</dbReference>
<evidence type="ECO:0000259" key="3">
    <source>
        <dbReference type="Pfam" id="PF14338"/>
    </source>
</evidence>
<dbReference type="Gene3D" id="3.40.1350.10">
    <property type="match status" value="1"/>
</dbReference>
<keyword evidence="4" id="KW-0614">Plasmid</keyword>
<evidence type="ECO:0000256" key="1">
    <source>
        <dbReference type="ARBA" id="ARBA00022801"/>
    </source>
</evidence>
<feature type="domain" description="Restriction system protein Mrr-like N-terminal" evidence="3">
    <location>
        <begin position="46"/>
        <end position="123"/>
    </location>
</feature>
<dbReference type="SUPFAM" id="SSF52980">
    <property type="entry name" value="Restriction endonuclease-like"/>
    <property type="match status" value="1"/>
</dbReference>
<gene>
    <name evidence="4" type="primary">mrr</name>
    <name evidence="4" type="ordered locus">LCK_p200003</name>
</gene>
<dbReference type="AlphaFoldDB" id="B1N0D3"/>
<dbReference type="InterPro" id="IPR011856">
    <property type="entry name" value="tRNA_endonuc-like_dom_sf"/>
</dbReference>
<organism evidence="4 5">
    <name type="scientific">Leuconostoc citreum (strain KM20)</name>
    <dbReference type="NCBI Taxonomy" id="349519"/>
    <lineage>
        <taxon>Bacteria</taxon>
        <taxon>Bacillati</taxon>
        <taxon>Bacillota</taxon>
        <taxon>Bacilli</taxon>
        <taxon>Lactobacillales</taxon>
        <taxon>Lactobacillaceae</taxon>
        <taxon>Leuconostoc</taxon>
    </lineage>
</organism>
<dbReference type="Pfam" id="PF14338">
    <property type="entry name" value="Mrr_N"/>
    <property type="match status" value="1"/>
</dbReference>
<dbReference type="InterPro" id="IPR011335">
    <property type="entry name" value="Restrct_endonuc-II-like"/>
</dbReference>
<dbReference type="EMBL" id="DQ489737">
    <property type="protein sequence ID" value="ACA83538.1"/>
    <property type="molecule type" value="Genomic_DNA"/>
</dbReference>
<reference evidence="4 5" key="1">
    <citation type="journal article" date="2008" name="J. Bacteriol.">
        <title>Complete genome sequence of Leuconostoc citreum KM20.</title>
        <authorList>
            <person name="Kim J.F."/>
            <person name="Jeong H."/>
            <person name="Lee J.-S."/>
            <person name="Choi S.-H."/>
            <person name="Ha M."/>
            <person name="Hur C.-G."/>
            <person name="Kim J.-S."/>
            <person name="Lee S."/>
            <person name="Park H.-S."/>
            <person name="Park Y.-H."/>
            <person name="Oh T.K."/>
        </authorList>
    </citation>
    <scope>NUCLEOTIDE SEQUENCE [LARGE SCALE GENOMIC DNA]</scope>
    <source>
        <strain evidence="4 5">KM20</strain>
    </source>
</reference>
<dbReference type="PANTHER" id="PTHR30015">
    <property type="entry name" value="MRR RESTRICTION SYSTEM PROTEIN"/>
    <property type="match status" value="1"/>
</dbReference>
<dbReference type="InterPro" id="IPR007560">
    <property type="entry name" value="Restrct_endonuc_IV_Mrr"/>
</dbReference>
<proteinExistence type="predicted"/>
<accession>B1N0D3</accession>
<sequence>MVDLAYDHFGITRKITELEADMPKNWLSFVNSNKNLNYMEKFGVVAILQALQSYGGPTKAALVKEKAVEYPYFTDADREKKSSNGQSQLDFRLQWSMSNLKKAGLLYSPQWGVWALTQMGEDVDINNFDVWDDVYSISTPIWQKKKLNNQKKKDEILSSSNVNIANLDEDIVEETDDSELWRDQLLQRLSEMNPYKFEELIVNLMRKIGIKMDTTSKTGDSGIDGIGYLRTPELMTYKIVLQTKRFTKGPVTGPDISNFAGTISGHNADRGIFVTTSTYTNDAVSRSRQGANLITLVDGDELVDLLFEHRMGISEKTVVVINEKIFPKD</sequence>
<dbReference type="Proteomes" id="UP000002166">
    <property type="component" value="Plasmid pLCK2"/>
</dbReference>
<keyword evidence="5" id="KW-1185">Reference proteome</keyword>
<feature type="domain" description="Restriction endonuclease type IV Mrr" evidence="2">
    <location>
        <begin position="189"/>
        <end position="306"/>
    </location>
</feature>
<dbReference type="InterPro" id="IPR025745">
    <property type="entry name" value="Mrr-like_N_dom"/>
</dbReference>
<keyword evidence="1" id="KW-0378">Hydrolase</keyword>
<evidence type="ECO:0000313" key="5">
    <source>
        <dbReference type="Proteomes" id="UP000002166"/>
    </source>
</evidence>
<evidence type="ECO:0000259" key="2">
    <source>
        <dbReference type="Pfam" id="PF04471"/>
    </source>
</evidence>
<dbReference type="GO" id="GO:0009307">
    <property type="term" value="P:DNA restriction-modification system"/>
    <property type="evidence" value="ECO:0007669"/>
    <property type="project" value="InterPro"/>
</dbReference>
<dbReference type="KEGG" id="lci:LCK_p200003"/>
<dbReference type="GO" id="GO:0015666">
    <property type="term" value="F:restriction endodeoxyribonuclease activity"/>
    <property type="evidence" value="ECO:0007669"/>
    <property type="project" value="TreeGrafter"/>
</dbReference>
<geneLocation type="plasmid" evidence="4 5">
    <name>pLCK2</name>
</geneLocation>
<dbReference type="PANTHER" id="PTHR30015:SF7">
    <property type="entry name" value="TYPE IV METHYL-DIRECTED RESTRICTION ENZYME ECOKMRR"/>
    <property type="match status" value="1"/>
</dbReference>